<dbReference type="Pfam" id="PF03108">
    <property type="entry name" value="DBD_Tnp_Mut"/>
    <property type="match status" value="1"/>
</dbReference>
<accession>A0ABD3B4P0</accession>
<protein>
    <recommendedName>
        <fullName evidence="2">Transposase MuDR plant domain-containing protein</fullName>
    </recommendedName>
</protein>
<evidence type="ECO:0000313" key="3">
    <source>
        <dbReference type="EMBL" id="KAL3538084.1"/>
    </source>
</evidence>
<dbReference type="InterPro" id="IPR004332">
    <property type="entry name" value="Transposase_MuDR"/>
</dbReference>
<dbReference type="AlphaFoldDB" id="A0ABD3B4P0"/>
<evidence type="ECO:0000256" key="1">
    <source>
        <dbReference type="SAM" id="MobiDB-lite"/>
    </source>
</evidence>
<evidence type="ECO:0000259" key="2">
    <source>
        <dbReference type="Pfam" id="PF03108"/>
    </source>
</evidence>
<dbReference type="PANTHER" id="PTHR31973:SF191">
    <property type="entry name" value="OS05G0489400 PROTEIN"/>
    <property type="match status" value="1"/>
</dbReference>
<feature type="region of interest" description="Disordered" evidence="1">
    <location>
        <begin position="169"/>
        <end position="199"/>
    </location>
</feature>
<reference evidence="3 4" key="1">
    <citation type="submission" date="2024-11" db="EMBL/GenBank/DDBJ databases">
        <title>A near-complete genome assembly of Cinchona calisaya.</title>
        <authorList>
            <person name="Lian D.C."/>
            <person name="Zhao X.W."/>
            <person name="Wei L."/>
        </authorList>
    </citation>
    <scope>NUCLEOTIDE SEQUENCE [LARGE SCALE GENOMIC DNA]</scope>
    <source>
        <tissue evidence="3">Nenye</tissue>
    </source>
</reference>
<evidence type="ECO:0000313" key="4">
    <source>
        <dbReference type="Proteomes" id="UP001630127"/>
    </source>
</evidence>
<organism evidence="3 4">
    <name type="scientific">Cinchona calisaya</name>
    <dbReference type="NCBI Taxonomy" id="153742"/>
    <lineage>
        <taxon>Eukaryota</taxon>
        <taxon>Viridiplantae</taxon>
        <taxon>Streptophyta</taxon>
        <taxon>Embryophyta</taxon>
        <taxon>Tracheophyta</taxon>
        <taxon>Spermatophyta</taxon>
        <taxon>Magnoliopsida</taxon>
        <taxon>eudicotyledons</taxon>
        <taxon>Gunneridae</taxon>
        <taxon>Pentapetalae</taxon>
        <taxon>asterids</taxon>
        <taxon>lamiids</taxon>
        <taxon>Gentianales</taxon>
        <taxon>Rubiaceae</taxon>
        <taxon>Cinchonoideae</taxon>
        <taxon>Cinchoneae</taxon>
        <taxon>Cinchona</taxon>
    </lineage>
</organism>
<comment type="caution">
    <text evidence="3">The sequence shown here is derived from an EMBL/GenBank/DDBJ whole genome shotgun (WGS) entry which is preliminary data.</text>
</comment>
<proteinExistence type="predicted"/>
<dbReference type="PANTHER" id="PTHR31973">
    <property type="entry name" value="POLYPROTEIN, PUTATIVE-RELATED"/>
    <property type="match status" value="1"/>
</dbReference>
<gene>
    <name evidence="3" type="ORF">ACH5RR_001450</name>
</gene>
<feature type="compositionally biased region" description="Basic and acidic residues" evidence="1">
    <location>
        <begin position="182"/>
        <end position="192"/>
    </location>
</feature>
<feature type="domain" description="Transposase MuDR plant" evidence="2">
    <location>
        <begin position="254"/>
        <end position="316"/>
    </location>
</feature>
<dbReference type="Proteomes" id="UP001630127">
    <property type="component" value="Unassembled WGS sequence"/>
</dbReference>
<dbReference type="EMBL" id="JBJUIK010000001">
    <property type="protein sequence ID" value="KAL3538084.1"/>
    <property type="molecule type" value="Genomic_DNA"/>
</dbReference>
<name>A0ABD3B4P0_9GENT</name>
<keyword evidence="4" id="KW-1185">Reference proteome</keyword>
<sequence>MGGSVDYIDGCIGLEFSVSVIRYFTIKLGYSLEVEIKCKLPSELGQPNLIGLNENHVTDMAVVGLIYGKVEMFLLDAYQNRIVQSQVDSNNAAGLRDNEEIDVNCKFNEVNEQGDKILYDSEGEKFYDNDYEFHEEDDDLIYCKYGNVVDVDENGDIVLNSKVGLERNGAGNSGGQCHRTRVTSEKNQSRGSDDDDDTDLHVYDEKNIAIVDESDSMISEELLSLSNSSDEEGNKTHRPKFKKFRNADLEDPTFCVGMVFESKMQFENAIDSYAMKWGKERKYKKNDKDRMRVCKSKKCGRFMHASRMQGTENFQIKTIGPMHKCGRSLKNNRVTSTFLSKRYLEYLRLNLNVSIGDFQDMVHRQLNVNVTRNQVYRTFVKAKAIIYGKYNAQYKKLMDYDELLRTNAGSTIELLTDDDELSGKQRFKRLYICFEAIKNGFLERCRPVFGVDCCHLGGHIKENY</sequence>